<keyword evidence="8" id="KW-0966">Cell projection</keyword>
<dbReference type="Proteomes" id="UP000198855">
    <property type="component" value="Unassembled WGS sequence"/>
</dbReference>
<keyword evidence="4" id="KW-1005">Bacterial flagellum biogenesis</keyword>
<keyword evidence="8" id="KW-0282">Flagellum</keyword>
<evidence type="ECO:0000256" key="1">
    <source>
        <dbReference type="ARBA" id="ARBA00005322"/>
    </source>
</evidence>
<comment type="similarity">
    <text evidence="1">Belongs to the FlgM family.</text>
</comment>
<evidence type="ECO:0000313" key="9">
    <source>
        <dbReference type="Proteomes" id="UP000198855"/>
    </source>
</evidence>
<dbReference type="RefSeq" id="WP_091190000.1">
    <property type="nucleotide sequence ID" value="NZ_FOMT01000006.1"/>
</dbReference>
<keyword evidence="9" id="KW-1185">Reference proteome</keyword>
<keyword evidence="6" id="KW-0804">Transcription</keyword>
<gene>
    <name evidence="8" type="ORF">SAMN05216378_5679</name>
</gene>
<dbReference type="GO" id="GO:0044781">
    <property type="term" value="P:bacterial-type flagellum organization"/>
    <property type="evidence" value="ECO:0007669"/>
    <property type="project" value="UniProtKB-KW"/>
</dbReference>
<dbReference type="EMBL" id="FOMT01000006">
    <property type="protein sequence ID" value="SFF24874.1"/>
    <property type="molecule type" value="Genomic_DNA"/>
</dbReference>
<keyword evidence="5" id="KW-0805">Transcription regulation</keyword>
<dbReference type="Pfam" id="PF04316">
    <property type="entry name" value="FlgM"/>
    <property type="match status" value="1"/>
</dbReference>
<dbReference type="SUPFAM" id="SSF101498">
    <property type="entry name" value="Anti-sigma factor FlgM"/>
    <property type="match status" value="1"/>
</dbReference>
<dbReference type="InterPro" id="IPR031316">
    <property type="entry name" value="FlgM_C"/>
</dbReference>
<keyword evidence="3" id="KW-0678">Repressor</keyword>
<evidence type="ECO:0000259" key="7">
    <source>
        <dbReference type="Pfam" id="PF04316"/>
    </source>
</evidence>
<sequence>MKINETNRIGAYNYYQKQMEQRVDGANKKKQKDVVEISAEAKEMLSNTQANSPERQKRIEELKQSVSAGTYKVDAGRIADKLLPYLKGDE</sequence>
<dbReference type="GO" id="GO:0045892">
    <property type="term" value="P:negative regulation of DNA-templated transcription"/>
    <property type="evidence" value="ECO:0007669"/>
    <property type="project" value="InterPro"/>
</dbReference>
<evidence type="ECO:0000313" key="8">
    <source>
        <dbReference type="EMBL" id="SFF24874.1"/>
    </source>
</evidence>
<feature type="domain" description="Anti-sigma-28 factor FlgM C-terminal" evidence="7">
    <location>
        <begin position="33"/>
        <end position="83"/>
    </location>
</feature>
<evidence type="ECO:0000256" key="5">
    <source>
        <dbReference type="ARBA" id="ARBA00023015"/>
    </source>
</evidence>
<name>A0A1I2H3R4_9BACL</name>
<organism evidence="8 9">
    <name type="scientific">Paenibacillus catalpae</name>
    <dbReference type="NCBI Taxonomy" id="1045775"/>
    <lineage>
        <taxon>Bacteria</taxon>
        <taxon>Bacillati</taxon>
        <taxon>Bacillota</taxon>
        <taxon>Bacilli</taxon>
        <taxon>Bacillales</taxon>
        <taxon>Paenibacillaceae</taxon>
        <taxon>Paenibacillus</taxon>
    </lineage>
</organism>
<evidence type="ECO:0000256" key="3">
    <source>
        <dbReference type="ARBA" id="ARBA00022491"/>
    </source>
</evidence>
<reference evidence="9" key="1">
    <citation type="submission" date="2016-10" db="EMBL/GenBank/DDBJ databases">
        <authorList>
            <person name="Varghese N."/>
            <person name="Submissions S."/>
        </authorList>
    </citation>
    <scope>NUCLEOTIDE SEQUENCE [LARGE SCALE GENOMIC DNA]</scope>
    <source>
        <strain evidence="9">CGMCC 1.10784</strain>
    </source>
</reference>
<dbReference type="InterPro" id="IPR007412">
    <property type="entry name" value="FlgM"/>
</dbReference>
<proteinExistence type="inferred from homology"/>
<evidence type="ECO:0000256" key="4">
    <source>
        <dbReference type="ARBA" id="ARBA00022795"/>
    </source>
</evidence>
<dbReference type="AlphaFoldDB" id="A0A1I2H3R4"/>
<dbReference type="OrthoDB" id="2382241at2"/>
<keyword evidence="8" id="KW-0969">Cilium</keyword>
<protein>
    <recommendedName>
        <fullName evidence="2">Negative regulator of flagellin synthesis</fullName>
    </recommendedName>
</protein>
<accession>A0A1I2H3R4</accession>
<dbReference type="NCBIfam" id="TIGR03824">
    <property type="entry name" value="FlgM_jcvi"/>
    <property type="match status" value="1"/>
</dbReference>
<evidence type="ECO:0000256" key="6">
    <source>
        <dbReference type="ARBA" id="ARBA00023163"/>
    </source>
</evidence>
<evidence type="ECO:0000256" key="2">
    <source>
        <dbReference type="ARBA" id="ARBA00017823"/>
    </source>
</evidence>
<dbReference type="STRING" id="1045775.SAMN05216378_5679"/>
<dbReference type="InterPro" id="IPR035890">
    <property type="entry name" value="Anti-sigma-28_factor_FlgM_sf"/>
</dbReference>